<evidence type="ECO:0000259" key="2">
    <source>
        <dbReference type="Pfam" id="PF01035"/>
    </source>
</evidence>
<keyword evidence="3" id="KW-0489">Methyltransferase</keyword>
<dbReference type="InterPro" id="IPR036388">
    <property type="entry name" value="WH-like_DNA-bd_sf"/>
</dbReference>
<organism evidence="3 4">
    <name type="scientific">Tunturiibacter lichenicola</name>
    <dbReference type="NCBI Taxonomy" id="2051959"/>
    <lineage>
        <taxon>Bacteria</taxon>
        <taxon>Pseudomonadati</taxon>
        <taxon>Acidobacteriota</taxon>
        <taxon>Terriglobia</taxon>
        <taxon>Terriglobales</taxon>
        <taxon>Acidobacteriaceae</taxon>
        <taxon>Tunturiibacter</taxon>
    </lineage>
</organism>
<evidence type="ECO:0000256" key="1">
    <source>
        <dbReference type="ARBA" id="ARBA00022763"/>
    </source>
</evidence>
<dbReference type="InterPro" id="IPR052520">
    <property type="entry name" value="ATL_DNA_repair"/>
</dbReference>
<dbReference type="PANTHER" id="PTHR42942">
    <property type="entry name" value="6-O-METHYLGUANINE DNA METHYLTRANSFERASE"/>
    <property type="match status" value="1"/>
</dbReference>
<dbReference type="AlphaFoldDB" id="A0A7Y9NK44"/>
<reference evidence="3 4" key="1">
    <citation type="submission" date="2020-07" db="EMBL/GenBank/DDBJ databases">
        <title>Genomic Encyclopedia of Type Strains, Phase IV (KMG-V): Genome sequencing to study the core and pangenomes of soil and plant-associated prokaryotes.</title>
        <authorList>
            <person name="Whitman W."/>
        </authorList>
    </citation>
    <scope>NUCLEOTIDE SEQUENCE [LARGE SCALE GENOMIC DNA]</scope>
    <source>
        <strain evidence="3 4">M8UP30</strain>
    </source>
</reference>
<evidence type="ECO:0000313" key="3">
    <source>
        <dbReference type="EMBL" id="NYF50875.1"/>
    </source>
</evidence>
<protein>
    <submittedName>
        <fullName evidence="3">Methylated-DNA-protein-cysteine methyltransferase-like protein</fullName>
    </submittedName>
</protein>
<feature type="domain" description="Methylated-DNA-[protein]-cysteine S-methyltransferase DNA binding" evidence="2">
    <location>
        <begin position="30"/>
        <end position="103"/>
    </location>
</feature>
<keyword evidence="3" id="KW-0808">Transferase</keyword>
<dbReference type="Pfam" id="PF01035">
    <property type="entry name" value="DNA_binding_1"/>
    <property type="match status" value="1"/>
</dbReference>
<dbReference type="InterPro" id="IPR014048">
    <property type="entry name" value="MethylDNA_cys_MeTrfase_DNA-bd"/>
</dbReference>
<evidence type="ECO:0000313" key="4">
    <source>
        <dbReference type="Proteomes" id="UP000534186"/>
    </source>
</evidence>
<proteinExistence type="predicted"/>
<dbReference type="InterPro" id="IPR036217">
    <property type="entry name" value="MethylDNA_cys_MeTrfase_DNAb"/>
</dbReference>
<dbReference type="SUPFAM" id="SSF46767">
    <property type="entry name" value="Methylated DNA-protein cysteine methyltransferase, C-terminal domain"/>
    <property type="match status" value="1"/>
</dbReference>
<dbReference type="GO" id="GO:0008168">
    <property type="term" value="F:methyltransferase activity"/>
    <property type="evidence" value="ECO:0007669"/>
    <property type="project" value="UniProtKB-KW"/>
</dbReference>
<name>A0A7Y9NK44_9BACT</name>
<dbReference type="EMBL" id="JACCCV010000001">
    <property type="protein sequence ID" value="NYF50875.1"/>
    <property type="molecule type" value="Genomic_DNA"/>
</dbReference>
<comment type="caution">
    <text evidence="3">The sequence shown here is derived from an EMBL/GenBank/DDBJ whole genome shotgun (WGS) entry which is preliminary data.</text>
</comment>
<dbReference type="GO" id="GO:0006281">
    <property type="term" value="P:DNA repair"/>
    <property type="evidence" value="ECO:0007669"/>
    <property type="project" value="InterPro"/>
</dbReference>
<dbReference type="Proteomes" id="UP000534186">
    <property type="component" value="Unassembled WGS sequence"/>
</dbReference>
<dbReference type="CDD" id="cd06445">
    <property type="entry name" value="ATase"/>
    <property type="match status" value="1"/>
</dbReference>
<dbReference type="Gene3D" id="1.10.10.10">
    <property type="entry name" value="Winged helix-like DNA-binding domain superfamily/Winged helix DNA-binding domain"/>
    <property type="match status" value="1"/>
</dbReference>
<gene>
    <name evidence="3" type="ORF">HDF12_001240</name>
</gene>
<keyword evidence="1" id="KW-0227">DNA damage</keyword>
<dbReference type="GO" id="GO:0032259">
    <property type="term" value="P:methylation"/>
    <property type="evidence" value="ECO:0007669"/>
    <property type="project" value="UniProtKB-KW"/>
</dbReference>
<accession>A0A7Y9NK44</accession>
<sequence length="129" mass="14584">MRPQIAPQNLKRRILKDALRKNEPRDAAFRRIIRSVPKGKVSTYGKVAAAAGYPLYHRAVAKLLRSAPLHGLPWQRIVGAGGEIKLKGDAAAEQRLRLSIEGVKFRGKRVNMEVYEHTLRSWDTFDESP</sequence>
<dbReference type="PANTHER" id="PTHR42942:SF1">
    <property type="entry name" value="ALKYLTRANSFERASE-LIKE PROTEIN 1"/>
    <property type="match status" value="1"/>
</dbReference>